<evidence type="ECO:0000313" key="2">
    <source>
        <dbReference type="Proteomes" id="UP001324287"/>
    </source>
</evidence>
<gene>
    <name evidence="1" type="ORF">U6N30_05605</name>
</gene>
<reference evidence="1 2" key="1">
    <citation type="submission" date="2023-12" db="EMBL/GenBank/DDBJ databases">
        <title>Blastococcus brunescens sp. nov., an actonobacterium isolated from sandstone collected in sahara desert.</title>
        <authorList>
            <person name="Gtari M."/>
            <person name="Ghodhbane F."/>
        </authorList>
    </citation>
    <scope>NUCLEOTIDE SEQUENCE [LARGE SCALE GENOMIC DNA]</scope>
    <source>
        <strain evidence="1 2">BMG 8361</strain>
    </source>
</reference>
<accession>A0ABZ1B9C5</accession>
<name>A0ABZ1B9C5_9ACTN</name>
<evidence type="ECO:0000313" key="1">
    <source>
        <dbReference type="EMBL" id="WRL67349.1"/>
    </source>
</evidence>
<dbReference type="EMBL" id="CP141261">
    <property type="protein sequence ID" value="WRL67349.1"/>
    <property type="molecule type" value="Genomic_DNA"/>
</dbReference>
<protein>
    <recommendedName>
        <fullName evidence="3">Secreted protein</fullName>
    </recommendedName>
</protein>
<proteinExistence type="predicted"/>
<evidence type="ECO:0008006" key="3">
    <source>
        <dbReference type="Google" id="ProtNLM"/>
    </source>
</evidence>
<organism evidence="1 2">
    <name type="scientific">Blastococcus brunescens</name>
    <dbReference type="NCBI Taxonomy" id="1564165"/>
    <lineage>
        <taxon>Bacteria</taxon>
        <taxon>Bacillati</taxon>
        <taxon>Actinomycetota</taxon>
        <taxon>Actinomycetes</taxon>
        <taxon>Geodermatophilales</taxon>
        <taxon>Geodermatophilaceae</taxon>
        <taxon>Blastococcus</taxon>
    </lineage>
</organism>
<dbReference type="RefSeq" id="WP_324278656.1">
    <property type="nucleotide sequence ID" value="NZ_CP141261.1"/>
</dbReference>
<dbReference type="Proteomes" id="UP001324287">
    <property type="component" value="Chromosome"/>
</dbReference>
<sequence>MPWVWRITVSGACWTAPTADDAASCTVPAALDAESCTEPAMFDARCWAVADVSWAEPMTFSFSVLMRPLAAVTRRSTTRAGLTFSLRASTS</sequence>
<keyword evidence="2" id="KW-1185">Reference proteome</keyword>